<protein>
    <recommendedName>
        <fullName evidence="3">Response regulatory domain-containing protein</fullName>
    </recommendedName>
</protein>
<accession>A0A2P7QYG1</accession>
<dbReference type="Gene3D" id="3.40.50.2300">
    <property type="match status" value="1"/>
</dbReference>
<dbReference type="AlphaFoldDB" id="A0A2P7QYG1"/>
<evidence type="ECO:0000313" key="5">
    <source>
        <dbReference type="Proteomes" id="UP000241167"/>
    </source>
</evidence>
<keyword evidence="5" id="KW-1185">Reference proteome</keyword>
<proteinExistence type="predicted"/>
<organism evidence="4 5">
    <name type="scientific">Allosphingosinicella deserti</name>
    <dbReference type="NCBI Taxonomy" id="2116704"/>
    <lineage>
        <taxon>Bacteria</taxon>
        <taxon>Pseudomonadati</taxon>
        <taxon>Pseudomonadota</taxon>
        <taxon>Alphaproteobacteria</taxon>
        <taxon>Sphingomonadales</taxon>
        <taxon>Sphingomonadaceae</taxon>
        <taxon>Allosphingosinicella</taxon>
    </lineage>
</organism>
<keyword evidence="1" id="KW-0597">Phosphoprotein</keyword>
<feature type="domain" description="Response regulatory" evidence="3">
    <location>
        <begin position="67"/>
        <end position="178"/>
    </location>
</feature>
<dbReference type="GO" id="GO:0000160">
    <property type="term" value="P:phosphorelay signal transduction system"/>
    <property type="evidence" value="ECO:0007669"/>
    <property type="project" value="InterPro"/>
</dbReference>
<reference evidence="4 5" key="1">
    <citation type="submission" date="2018-03" db="EMBL/GenBank/DDBJ databases">
        <title>The draft genome of Sphingosinicella sp. GL-C-18.</title>
        <authorList>
            <person name="Liu L."/>
            <person name="Li L."/>
            <person name="Liang L."/>
            <person name="Zhang X."/>
            <person name="Wang T."/>
        </authorList>
    </citation>
    <scope>NUCLEOTIDE SEQUENCE [LARGE SCALE GENOMIC DNA]</scope>
    <source>
        <strain evidence="4 5">GL-C-18</strain>
    </source>
</reference>
<dbReference type="SMART" id="SM00448">
    <property type="entry name" value="REC"/>
    <property type="match status" value="1"/>
</dbReference>
<evidence type="ECO:0000256" key="2">
    <source>
        <dbReference type="SAM" id="MobiDB-lite"/>
    </source>
</evidence>
<comment type="caution">
    <text evidence="4">The sequence shown here is derived from an EMBL/GenBank/DDBJ whole genome shotgun (WGS) entry which is preliminary data.</text>
</comment>
<dbReference type="PROSITE" id="PS50110">
    <property type="entry name" value="RESPONSE_REGULATORY"/>
    <property type="match status" value="1"/>
</dbReference>
<feature type="region of interest" description="Disordered" evidence="2">
    <location>
        <begin position="1"/>
        <end position="27"/>
    </location>
</feature>
<evidence type="ECO:0000259" key="3">
    <source>
        <dbReference type="PROSITE" id="PS50110"/>
    </source>
</evidence>
<evidence type="ECO:0000256" key="1">
    <source>
        <dbReference type="PROSITE-ProRule" id="PRU00169"/>
    </source>
</evidence>
<name>A0A2P7QYG1_9SPHN</name>
<gene>
    <name evidence="4" type="ORF">C7I55_00880</name>
</gene>
<dbReference type="InterPro" id="IPR011006">
    <property type="entry name" value="CheY-like_superfamily"/>
</dbReference>
<evidence type="ECO:0000313" key="4">
    <source>
        <dbReference type="EMBL" id="PSJ42996.1"/>
    </source>
</evidence>
<sequence>MSGRADLSSGRGRSSNAAIGTPPQRLGPHFVSLTAKARHRSRFSPAKAQSFDKDVSACFPGRISVLKLIVVEDERQLALTLKQLVELNPRYQVAAMADDLPSALAAAEQHRPDLALVDLQLANCCSGFNVASKLHDLGVLCLFVTGTVPSFPLPDLAIGCLAKPFREDDLVRALAEAEDVVRGRKKLVLRESLPPKLQLYTQKPVARAVPDWTATAPPRASWRARLMNRLRRPAHLHGADGFH</sequence>
<dbReference type="SUPFAM" id="SSF52172">
    <property type="entry name" value="CheY-like"/>
    <property type="match status" value="1"/>
</dbReference>
<feature type="modified residue" description="4-aspartylphosphate" evidence="1">
    <location>
        <position position="118"/>
    </location>
</feature>
<dbReference type="Pfam" id="PF00072">
    <property type="entry name" value="Response_reg"/>
    <property type="match status" value="1"/>
</dbReference>
<dbReference type="InterPro" id="IPR001789">
    <property type="entry name" value="Sig_transdc_resp-reg_receiver"/>
</dbReference>
<dbReference type="Proteomes" id="UP000241167">
    <property type="component" value="Unassembled WGS sequence"/>
</dbReference>
<dbReference type="EMBL" id="PXYI01000001">
    <property type="protein sequence ID" value="PSJ42996.1"/>
    <property type="molecule type" value="Genomic_DNA"/>
</dbReference>